<comment type="function">
    <text evidence="9">Catalyzes the oxidation of D-lactate to pyruvate.</text>
</comment>
<dbReference type="OrthoDB" id="9772552at2"/>
<dbReference type="InterPro" id="IPR036318">
    <property type="entry name" value="FAD-bd_PCMH-like_sf"/>
</dbReference>
<feature type="binding site" evidence="9">
    <location>
        <begin position="73"/>
        <end position="77"/>
    </location>
    <ligand>
        <name>FAD</name>
        <dbReference type="ChEBI" id="CHEBI:57692"/>
    </ligand>
</feature>
<proteinExistence type="inferred from homology"/>
<feature type="binding site" evidence="9">
    <location>
        <position position="259"/>
    </location>
    <ligand>
        <name>FAD</name>
        <dbReference type="ChEBI" id="CHEBI:57692"/>
    </ligand>
</feature>
<dbReference type="Pfam" id="PF01565">
    <property type="entry name" value="FAD_binding_4"/>
    <property type="match status" value="1"/>
</dbReference>
<name>A0A426FRB8_9BURK</name>
<feature type="binding site" evidence="9">
    <location>
        <position position="147"/>
    </location>
    <ligand>
        <name>FAD</name>
        <dbReference type="ChEBI" id="CHEBI:57692"/>
    </ligand>
</feature>
<dbReference type="Pfam" id="PF09330">
    <property type="entry name" value="Lact-deh-memb"/>
    <property type="match status" value="2"/>
</dbReference>
<evidence type="ECO:0000256" key="9">
    <source>
        <dbReference type="HAMAP-Rule" id="MF_02092"/>
    </source>
</evidence>
<comment type="subcellular location">
    <subcellularLocation>
        <location evidence="9">Cell inner membrane</location>
        <topology evidence="9">Peripheral membrane protein</topology>
        <orientation evidence="9">Cytoplasmic side</orientation>
    </subcellularLocation>
</comment>
<dbReference type="PANTHER" id="PTHR43716">
    <property type="entry name" value="D-2-HYDROXYGLUTARATE DEHYDROGENASE, MITOCHONDRIAL"/>
    <property type="match status" value="1"/>
</dbReference>
<dbReference type="GO" id="GO:0055085">
    <property type="term" value="P:transmembrane transport"/>
    <property type="evidence" value="ECO:0007669"/>
    <property type="project" value="InterPro"/>
</dbReference>
<dbReference type="InterPro" id="IPR051264">
    <property type="entry name" value="FAD-oxidored/transferase_4"/>
</dbReference>
<dbReference type="InterPro" id="IPR016164">
    <property type="entry name" value="FAD-linked_Oxase-like_C"/>
</dbReference>
<gene>
    <name evidence="9" type="primary">dld</name>
    <name evidence="12" type="ORF">EHV23_02960</name>
</gene>
<dbReference type="Gene3D" id="3.30.465.10">
    <property type="match status" value="1"/>
</dbReference>
<comment type="similarity">
    <text evidence="9">Belongs to the quinone-dependent D-lactate dehydrogenase family.</text>
</comment>
<reference evidence="12 13" key="1">
    <citation type="submission" date="2018-11" db="EMBL/GenBank/DDBJ databases">
        <title>Genome sequencing of Lautropia sp. KCOM 2505 (= ChDC F240).</title>
        <authorList>
            <person name="Kook J.-K."/>
            <person name="Park S.-N."/>
            <person name="Lim Y.K."/>
        </authorList>
    </citation>
    <scope>NUCLEOTIDE SEQUENCE [LARGE SCALE GENOMIC DNA]</scope>
    <source>
        <strain evidence="12 13">KCOM 2505</strain>
    </source>
</reference>
<dbReference type="NCBIfam" id="NF008387">
    <property type="entry name" value="PRK11183.1"/>
    <property type="match status" value="1"/>
</dbReference>
<dbReference type="Gene3D" id="3.30.70.610">
    <property type="entry name" value="D-lactate dehydrogenase, cap domain, subdomain 1"/>
    <property type="match status" value="2"/>
</dbReference>
<dbReference type="FunFam" id="3.30.43.10:FF:000005">
    <property type="entry name" value="Quinone-dependent D-lactate dehydrogenase"/>
    <property type="match status" value="1"/>
</dbReference>
<dbReference type="GO" id="GO:0031234">
    <property type="term" value="C:extrinsic component of cytoplasmic side of plasma membrane"/>
    <property type="evidence" value="ECO:0007669"/>
    <property type="project" value="UniProtKB-UniRule"/>
</dbReference>
<feature type="binding site" evidence="9">
    <location>
        <position position="140"/>
    </location>
    <ligand>
        <name>FAD</name>
        <dbReference type="ChEBI" id="CHEBI:57692"/>
    </ligand>
</feature>
<dbReference type="InterPro" id="IPR016169">
    <property type="entry name" value="FAD-bd_PCMH_sub2"/>
</dbReference>
<evidence type="ECO:0000313" key="13">
    <source>
        <dbReference type="Proteomes" id="UP000270261"/>
    </source>
</evidence>
<evidence type="ECO:0000256" key="10">
    <source>
        <dbReference type="SAM" id="MobiDB-lite"/>
    </source>
</evidence>
<dbReference type="SUPFAM" id="SSF55103">
    <property type="entry name" value="FAD-linked oxidases, C-terminal domain"/>
    <property type="match status" value="2"/>
</dbReference>
<dbReference type="GO" id="GO:0022904">
    <property type="term" value="P:respiratory electron transport chain"/>
    <property type="evidence" value="ECO:0007669"/>
    <property type="project" value="InterPro"/>
</dbReference>
<evidence type="ECO:0000256" key="8">
    <source>
        <dbReference type="ARBA" id="ARBA00023136"/>
    </source>
</evidence>
<dbReference type="EC" id="1.1.5.12" evidence="9"/>
<dbReference type="EMBL" id="RRUE01000001">
    <property type="protein sequence ID" value="RRN45217.1"/>
    <property type="molecule type" value="Genomic_DNA"/>
</dbReference>
<evidence type="ECO:0000256" key="1">
    <source>
        <dbReference type="ARBA" id="ARBA00001974"/>
    </source>
</evidence>
<evidence type="ECO:0000256" key="3">
    <source>
        <dbReference type="ARBA" id="ARBA00022519"/>
    </source>
</evidence>
<dbReference type="InterPro" id="IPR016167">
    <property type="entry name" value="FAD-bd_PCMH_sub1"/>
</dbReference>
<sequence>MSSRLSATLVTSLQQVVGTQHVLTDPARTEPFRTGYRFGSGKALAVVQPGTLLEYWRVLQVCVAGDAIIISQAANTGLTGGSTPSGDDYERDIVIINTLRMDGIQLLNRAEQVVCLPGSTLNALEVLLKKHGREPHSVIGSSCIGASVIGGICNNSGGALVQRGPAYTEMALYAQLNASGELQLVNHLGIALGDTPEEILTNLQEGRYTPRDVLLGCGKGHDHAYCHHVRQVDADTPARFNADPARHYEASGSAGRLGVFAVRLDTFPLEKQTAVFYIGTNDTHVLNDLRRHMLAHFQSLPISGEYIHRDAFDIAAVYGKDTFWVIKKLGTHRLPALFAFKARVDRLAKKLPFLPAHFADKALQVFARLLPQHLPQRLRDWRDRYEHHLILKMGGEGVEEARQYLTAYFGTAPGTAGTGTGTGAAAGTGAHHAAEHEAPVSDPPKHHTEAHDAAGVSPPVRNMTPPPAGRGGWFECNATETQAAMLHRFAVASAAVRYRAVHDDTVEEILALDVALRRNDPDWFEQLPASIDSRISHKLYYGHFMCHVFHQDYIVRKGNDWMALEADMLKLLDDRGAQYPAEHNVGHLYHAKPSLQRFYRQLDPTNSFNPGIGHTSKKKHWA</sequence>
<keyword evidence="4 9" id="KW-0285">Flavoprotein</keyword>
<keyword evidence="5 9" id="KW-0874">Quinone</keyword>
<dbReference type="PROSITE" id="PS51387">
    <property type="entry name" value="FAD_PCMH"/>
    <property type="match status" value="1"/>
</dbReference>
<feature type="binding site" evidence="9">
    <location>
        <begin position="81"/>
        <end position="82"/>
    </location>
    <ligand>
        <name>FAD</name>
        <dbReference type="ChEBI" id="CHEBI:57692"/>
    </ligand>
</feature>
<evidence type="ECO:0000256" key="2">
    <source>
        <dbReference type="ARBA" id="ARBA00022475"/>
    </source>
</evidence>
<dbReference type="Gene3D" id="3.30.43.10">
    <property type="entry name" value="Uridine Diphospho-n-acetylenolpyruvylglucosamine Reductase, domain 2"/>
    <property type="match status" value="1"/>
</dbReference>
<accession>A0A426FRB8</accession>
<dbReference type="InterPro" id="IPR016166">
    <property type="entry name" value="FAD-bd_PCMH"/>
</dbReference>
<comment type="catalytic activity">
    <reaction evidence="9">
        <text>(R)-lactate + a quinone = a quinol + pyruvate</text>
        <dbReference type="Rhea" id="RHEA:51468"/>
        <dbReference type="ChEBI" id="CHEBI:15361"/>
        <dbReference type="ChEBI" id="CHEBI:16004"/>
        <dbReference type="ChEBI" id="CHEBI:24646"/>
        <dbReference type="ChEBI" id="CHEBI:132124"/>
        <dbReference type="EC" id="1.1.5.12"/>
    </reaction>
</comment>
<dbReference type="GO" id="GO:0071949">
    <property type="term" value="F:FAD binding"/>
    <property type="evidence" value="ECO:0007669"/>
    <property type="project" value="InterPro"/>
</dbReference>
<dbReference type="RefSeq" id="WP_125094647.1">
    <property type="nucleotide sequence ID" value="NZ_RRUE01000001.1"/>
</dbReference>
<protein>
    <recommendedName>
        <fullName evidence="9">Quinone-dependent D-lactate dehydrogenase</fullName>
        <ecNumber evidence="9">1.1.5.12</ecNumber>
    </recommendedName>
    <alternativeName>
        <fullName evidence="9">D-lactate dehydrogenase</fullName>
        <shortName evidence="9">D-LDH</shortName>
    </alternativeName>
</protein>
<keyword evidence="3 9" id="KW-0997">Cell inner membrane</keyword>
<organism evidence="12 13">
    <name type="scientific">Lautropia dentalis</name>
    <dbReference type="NCBI Taxonomy" id="2490857"/>
    <lineage>
        <taxon>Bacteria</taxon>
        <taxon>Pseudomonadati</taxon>
        <taxon>Pseudomonadota</taxon>
        <taxon>Betaproteobacteria</taxon>
        <taxon>Burkholderiales</taxon>
        <taxon>Burkholderiaceae</taxon>
        <taxon>Lautropia</taxon>
    </lineage>
</organism>
<dbReference type="GO" id="GO:0004458">
    <property type="term" value="F:D-lactate dehydrogenase (cytochrome) activity"/>
    <property type="evidence" value="ECO:0007669"/>
    <property type="project" value="UniProtKB-UniRule"/>
</dbReference>
<keyword evidence="8 9" id="KW-0472">Membrane</keyword>
<feature type="region of interest" description="Disordered" evidence="10">
    <location>
        <begin position="419"/>
        <end position="461"/>
    </location>
</feature>
<dbReference type="InterPro" id="IPR016172">
    <property type="entry name" value="D-lactate_DH_C-sub1"/>
</dbReference>
<dbReference type="PANTHER" id="PTHR43716:SF1">
    <property type="entry name" value="D-2-HYDROXYGLUTARATE DEHYDROGENASE, MITOCHONDRIAL"/>
    <property type="match status" value="1"/>
</dbReference>
<dbReference type="InterPro" id="IPR016173">
    <property type="entry name" value="D-lactate_DH_C-sub2"/>
</dbReference>
<feature type="domain" description="FAD-binding PCMH-type" evidence="11">
    <location>
        <begin position="39"/>
        <end position="213"/>
    </location>
</feature>
<evidence type="ECO:0000256" key="6">
    <source>
        <dbReference type="ARBA" id="ARBA00022827"/>
    </source>
</evidence>
<feature type="binding site" evidence="9">
    <location>
        <position position="157"/>
    </location>
    <ligand>
        <name>FAD</name>
        <dbReference type="ChEBI" id="CHEBI:57692"/>
    </ligand>
</feature>
<evidence type="ECO:0000256" key="7">
    <source>
        <dbReference type="ARBA" id="ARBA00023002"/>
    </source>
</evidence>
<evidence type="ECO:0000313" key="12">
    <source>
        <dbReference type="EMBL" id="RRN45217.1"/>
    </source>
</evidence>
<dbReference type="GO" id="GO:0102029">
    <property type="term" value="F:D-lactate dehydrogenase (quinone) activity"/>
    <property type="evidence" value="ECO:0007669"/>
    <property type="project" value="UniProtKB-EC"/>
</dbReference>
<evidence type="ECO:0000256" key="5">
    <source>
        <dbReference type="ARBA" id="ARBA00022719"/>
    </source>
</evidence>
<dbReference type="InterPro" id="IPR015409">
    <property type="entry name" value="Lactate_DH_C"/>
</dbReference>
<keyword evidence="13" id="KW-1185">Reference proteome</keyword>
<dbReference type="SUPFAM" id="SSF56176">
    <property type="entry name" value="FAD-binding/transporter-associated domain-like"/>
    <property type="match status" value="1"/>
</dbReference>
<feature type="compositionally biased region" description="Basic and acidic residues" evidence="10">
    <location>
        <begin position="432"/>
        <end position="452"/>
    </location>
</feature>
<dbReference type="Proteomes" id="UP000270261">
    <property type="component" value="Unassembled WGS sequence"/>
</dbReference>
<dbReference type="GO" id="GO:0006089">
    <property type="term" value="P:lactate metabolic process"/>
    <property type="evidence" value="ECO:0007669"/>
    <property type="project" value="UniProtKB-UniRule"/>
</dbReference>
<dbReference type="AlphaFoldDB" id="A0A426FRB8"/>
<comment type="caution">
    <text evidence="12">The sequence shown here is derived from an EMBL/GenBank/DDBJ whole genome shotgun (WGS) entry which is preliminary data.</text>
</comment>
<keyword evidence="2 9" id="KW-1003">Cell membrane</keyword>
<evidence type="ECO:0000259" key="11">
    <source>
        <dbReference type="PROSITE" id="PS51387"/>
    </source>
</evidence>
<comment type="cofactor">
    <cofactor evidence="1 9">
        <name>FAD</name>
        <dbReference type="ChEBI" id="CHEBI:57692"/>
    </cofactor>
</comment>
<keyword evidence="7 9" id="KW-0560">Oxidoreductase</keyword>
<dbReference type="GO" id="GO:0048038">
    <property type="term" value="F:quinone binding"/>
    <property type="evidence" value="ECO:0007669"/>
    <property type="project" value="UniProtKB-KW"/>
</dbReference>
<dbReference type="InterPro" id="IPR006094">
    <property type="entry name" value="Oxid_FAD_bind_N"/>
</dbReference>
<evidence type="ECO:0000256" key="4">
    <source>
        <dbReference type="ARBA" id="ARBA00022630"/>
    </source>
</evidence>
<dbReference type="HAMAP" id="MF_02092">
    <property type="entry name" value="DLDH_Dld"/>
    <property type="match status" value="1"/>
</dbReference>
<keyword evidence="6 9" id="KW-0274">FAD</keyword>
<dbReference type="Gene3D" id="3.30.1370.20">
    <property type="entry name" value="D-lactate dehydrogenase, cap domain, subdomain 2"/>
    <property type="match status" value="1"/>
</dbReference>
<dbReference type="InterPro" id="IPR012256">
    <property type="entry name" value="D_lactate_DH"/>
</dbReference>